<comment type="caution">
    <text evidence="3">The sequence shown here is derived from an EMBL/GenBank/DDBJ whole genome shotgun (WGS) entry which is preliminary data.</text>
</comment>
<dbReference type="InterPro" id="IPR009936">
    <property type="entry name" value="DUF1468"/>
</dbReference>
<dbReference type="EMBL" id="JBGEHV010000001">
    <property type="protein sequence ID" value="MEY8038015.1"/>
    <property type="molecule type" value="Genomic_DNA"/>
</dbReference>
<gene>
    <name evidence="3" type="ORF">AB8O55_01260</name>
</gene>
<proteinExistence type="predicted"/>
<accession>A0ABV4CA83</accession>
<dbReference type="Proteomes" id="UP001564626">
    <property type="component" value="Unassembled WGS sequence"/>
</dbReference>
<feature type="transmembrane region" description="Helical" evidence="1">
    <location>
        <begin position="41"/>
        <end position="62"/>
    </location>
</feature>
<evidence type="ECO:0000313" key="3">
    <source>
        <dbReference type="EMBL" id="MEY8038015.1"/>
    </source>
</evidence>
<feature type="transmembrane region" description="Helical" evidence="1">
    <location>
        <begin position="136"/>
        <end position="157"/>
    </location>
</feature>
<feature type="transmembrane region" description="Helical" evidence="1">
    <location>
        <begin position="100"/>
        <end position="124"/>
    </location>
</feature>
<keyword evidence="1" id="KW-0812">Transmembrane</keyword>
<dbReference type="Pfam" id="PF07331">
    <property type="entry name" value="TctB"/>
    <property type="match status" value="1"/>
</dbReference>
<organism evidence="3 4">
    <name type="scientific">Saccharopolyspora cebuensis</name>
    <dbReference type="NCBI Taxonomy" id="418759"/>
    <lineage>
        <taxon>Bacteria</taxon>
        <taxon>Bacillati</taxon>
        <taxon>Actinomycetota</taxon>
        <taxon>Actinomycetes</taxon>
        <taxon>Pseudonocardiales</taxon>
        <taxon>Pseudonocardiaceae</taxon>
        <taxon>Saccharopolyspora</taxon>
    </lineage>
</organism>
<dbReference type="RefSeq" id="WP_345366304.1">
    <property type="nucleotide sequence ID" value="NZ_BAABII010000016.1"/>
</dbReference>
<keyword evidence="1" id="KW-1133">Transmembrane helix</keyword>
<evidence type="ECO:0000313" key="4">
    <source>
        <dbReference type="Proteomes" id="UP001564626"/>
    </source>
</evidence>
<sequence>MSTRRRSTGPLVLFSGLALLGGAFATTAVPYGVLVDDNRIGPGFLPLVAGTLLAVFSLLLLARELRTPTAPEPATSGEDRDDAGRSATERRRILRRVFGLLLLTLLAVPHLGMVLSFGLLVLVISTWLERRRLPQALLMSAATATAMHLLFAVLLDIPLPTGVLGF</sequence>
<evidence type="ECO:0000259" key="2">
    <source>
        <dbReference type="Pfam" id="PF07331"/>
    </source>
</evidence>
<keyword evidence="1" id="KW-0472">Membrane</keyword>
<reference evidence="3 4" key="1">
    <citation type="submission" date="2024-08" db="EMBL/GenBank/DDBJ databases">
        <title>Genome mining of Saccharopolyspora cebuensis PGLac3 from Nigerian medicinal plant.</title>
        <authorList>
            <person name="Ezeobiora C.E."/>
            <person name="Igbokwe N.H."/>
            <person name="Amin D.H."/>
            <person name="Mendie U.E."/>
        </authorList>
    </citation>
    <scope>NUCLEOTIDE SEQUENCE [LARGE SCALE GENOMIC DNA]</scope>
    <source>
        <strain evidence="3 4">PGLac3</strain>
    </source>
</reference>
<name>A0ABV4CA83_9PSEU</name>
<protein>
    <submittedName>
        <fullName evidence="3">Tripartite tricarboxylate transporter TctB family protein</fullName>
    </submittedName>
</protein>
<keyword evidence="4" id="KW-1185">Reference proteome</keyword>
<feature type="domain" description="DUF1468" evidence="2">
    <location>
        <begin position="18"/>
        <end position="160"/>
    </location>
</feature>
<evidence type="ECO:0000256" key="1">
    <source>
        <dbReference type="SAM" id="Phobius"/>
    </source>
</evidence>